<organism evidence="1 2">
    <name type="scientific">Dissulfurispira thermophila</name>
    <dbReference type="NCBI Taxonomy" id="2715679"/>
    <lineage>
        <taxon>Bacteria</taxon>
        <taxon>Pseudomonadati</taxon>
        <taxon>Nitrospirota</taxon>
        <taxon>Thermodesulfovibrionia</taxon>
        <taxon>Thermodesulfovibrionales</taxon>
        <taxon>Dissulfurispiraceae</taxon>
        <taxon>Dissulfurispira</taxon>
    </lineage>
</organism>
<reference evidence="1 2" key="1">
    <citation type="submission" date="2020-03" db="EMBL/GenBank/DDBJ databases">
        <title>Complete genome sequences of two sulfur-disproportionating bacterial strains T55J and Mzg5.</title>
        <authorList>
            <person name="Umezawa K."/>
            <person name="Kojima H."/>
            <person name="Kato Y."/>
            <person name="Fukui M."/>
        </authorList>
    </citation>
    <scope>NUCLEOTIDE SEQUENCE [LARGE SCALE GENOMIC DNA]</scope>
    <source>
        <strain evidence="1 2">T55J</strain>
    </source>
</reference>
<dbReference type="Proteomes" id="UP000516360">
    <property type="component" value="Chromosome"/>
</dbReference>
<dbReference type="AlphaFoldDB" id="A0A7G1H274"/>
<name>A0A7G1H274_9BACT</name>
<evidence type="ECO:0000313" key="2">
    <source>
        <dbReference type="Proteomes" id="UP000516360"/>
    </source>
</evidence>
<evidence type="ECO:0000313" key="1">
    <source>
        <dbReference type="EMBL" id="BCB96056.1"/>
    </source>
</evidence>
<dbReference type="EMBL" id="AP022873">
    <property type="protein sequence ID" value="BCB96056.1"/>
    <property type="molecule type" value="Genomic_DNA"/>
</dbReference>
<dbReference type="Gene3D" id="1.20.120.330">
    <property type="entry name" value="Nucleotidyltransferases domain 2"/>
    <property type="match status" value="1"/>
</dbReference>
<dbReference type="KEGG" id="dtp:JZK55_09780"/>
<sequence length="44" mass="5221">MSFFEARQRGDYIELVSFEKEQVEDWLKQVGQFVDAIKLLIKSV</sequence>
<accession>A0A7G1H274</accession>
<gene>
    <name evidence="1" type="ORF">JZK55_09780</name>
</gene>
<keyword evidence="2" id="KW-1185">Reference proteome</keyword>
<protein>
    <submittedName>
        <fullName evidence="1">Uncharacterized protein</fullName>
    </submittedName>
</protein>
<proteinExistence type="predicted"/>